<feature type="region of interest" description="Disordered" evidence="1">
    <location>
        <begin position="1"/>
        <end position="72"/>
    </location>
</feature>
<feature type="compositionally biased region" description="Polar residues" evidence="1">
    <location>
        <begin position="7"/>
        <end position="18"/>
    </location>
</feature>
<dbReference type="Proteomes" id="UP000887565">
    <property type="component" value="Unplaced"/>
</dbReference>
<keyword evidence="2" id="KW-1185">Reference proteome</keyword>
<feature type="compositionally biased region" description="Polar residues" evidence="1">
    <location>
        <begin position="32"/>
        <end position="47"/>
    </location>
</feature>
<proteinExistence type="predicted"/>
<dbReference type="WBParaSite" id="nRc.2.0.1.t21524-RA">
    <property type="protein sequence ID" value="nRc.2.0.1.t21524-RA"/>
    <property type="gene ID" value="nRc.2.0.1.g21524"/>
</dbReference>
<evidence type="ECO:0000313" key="3">
    <source>
        <dbReference type="WBParaSite" id="nRc.2.0.1.t21524-RA"/>
    </source>
</evidence>
<dbReference type="AlphaFoldDB" id="A0A915J6Y5"/>
<accession>A0A915J6Y5</accession>
<evidence type="ECO:0000313" key="2">
    <source>
        <dbReference type="Proteomes" id="UP000887565"/>
    </source>
</evidence>
<name>A0A915J6Y5_ROMCU</name>
<protein>
    <submittedName>
        <fullName evidence="3">Uncharacterized protein</fullName>
    </submittedName>
</protein>
<organism evidence="2 3">
    <name type="scientific">Romanomermis culicivorax</name>
    <name type="common">Nematode worm</name>
    <dbReference type="NCBI Taxonomy" id="13658"/>
    <lineage>
        <taxon>Eukaryota</taxon>
        <taxon>Metazoa</taxon>
        <taxon>Ecdysozoa</taxon>
        <taxon>Nematoda</taxon>
        <taxon>Enoplea</taxon>
        <taxon>Dorylaimia</taxon>
        <taxon>Mermithida</taxon>
        <taxon>Mermithoidea</taxon>
        <taxon>Mermithidae</taxon>
        <taxon>Romanomermis</taxon>
    </lineage>
</organism>
<sequence>MLPAITNGPQTTLGTIMPTTHRHSQEEYVLELQTSQPLSTEPKNANRQAKPARAKKHNAPSPPIGNHIGLCI</sequence>
<reference evidence="3" key="1">
    <citation type="submission" date="2022-11" db="UniProtKB">
        <authorList>
            <consortium name="WormBaseParasite"/>
        </authorList>
    </citation>
    <scope>IDENTIFICATION</scope>
</reference>
<evidence type="ECO:0000256" key="1">
    <source>
        <dbReference type="SAM" id="MobiDB-lite"/>
    </source>
</evidence>